<reference evidence="2 3" key="2">
    <citation type="submission" date="2017-01" db="EMBL/GenBank/DDBJ databases">
        <authorList>
            <person name="Mah S.A."/>
            <person name="Swanson W.J."/>
            <person name="Moy G.W."/>
            <person name="Vacquier V.D."/>
        </authorList>
    </citation>
    <scope>NUCLEOTIDE SEQUENCE [LARGE SCALE GENOMIC DNA]</scope>
    <source>
        <strain evidence="2 3">CGMCC 1.8909</strain>
    </source>
</reference>
<proteinExistence type="predicted"/>
<sequence length="359" mass="40691">MKVYPKVPRYDHPVVPATFFDAEDLALVEKFDGSAFRFTLFDERYADSYPGAVETAADGDGSLVFGTRRSIRGSHTDSLTEIDGALHRAVRCLRTGINTAVLRTLHEEYDGPLIIYAENLVYSTLDYGYSDRDLPALVGFDVLPFEPIETMTPPGDPYEETFAEFLDIDAAWDVFERIRMEDTPITSSFVPASILEHVDNGFDPEAYTFPSSTLADDVPVEGVVVRSDEHGRRVKLVREEFKELNREQFGRNPDEVESGAEFLVATYCTSARIRKQIRTMVVEEGHEFGLHLNDELYPRVVADIWAENWTEIMQLEFAVTPADVYPLVAKRCLSELRQMETNADLNDAEPTNIWQHLSE</sequence>
<name>A0A1N7BTI9_9EURY</name>
<reference evidence="1 4" key="1">
    <citation type="submission" date="2017-01" db="EMBL/GenBank/DDBJ databases">
        <title>Complete genome sequence of Haloterrigena daqingensis type strain (JX313T).</title>
        <authorList>
            <person name="Shuang W."/>
        </authorList>
    </citation>
    <scope>NUCLEOTIDE SEQUENCE [LARGE SCALE GENOMIC DNA]</scope>
    <source>
        <strain evidence="1 4">JX313</strain>
    </source>
</reference>
<dbReference type="Proteomes" id="UP000185687">
    <property type="component" value="Unassembled WGS sequence"/>
</dbReference>
<gene>
    <name evidence="1" type="ORF">BB347_08175</name>
    <name evidence="2" type="ORF">SAMN05421809_1351</name>
</gene>
<dbReference type="GeneID" id="30955912"/>
<dbReference type="KEGG" id="hda:BB347_08175"/>
<evidence type="ECO:0008006" key="5">
    <source>
        <dbReference type="Google" id="ProtNLM"/>
    </source>
</evidence>
<organism evidence="2 3">
    <name type="scientific">Natronorubrum daqingense</name>
    <dbReference type="NCBI Taxonomy" id="588898"/>
    <lineage>
        <taxon>Archaea</taxon>
        <taxon>Methanobacteriati</taxon>
        <taxon>Methanobacteriota</taxon>
        <taxon>Stenosarchaea group</taxon>
        <taxon>Halobacteria</taxon>
        <taxon>Halobacteriales</taxon>
        <taxon>Natrialbaceae</taxon>
        <taxon>Natronorubrum</taxon>
    </lineage>
</organism>
<keyword evidence="3" id="KW-1185">Reference proteome</keyword>
<evidence type="ECO:0000313" key="1">
    <source>
        <dbReference type="EMBL" id="APX96594.1"/>
    </source>
</evidence>
<evidence type="ECO:0000313" key="2">
    <source>
        <dbReference type="EMBL" id="SIR54655.1"/>
    </source>
</evidence>
<dbReference type="EMBL" id="FTNP01000002">
    <property type="protein sequence ID" value="SIR54655.1"/>
    <property type="molecule type" value="Genomic_DNA"/>
</dbReference>
<dbReference type="Proteomes" id="UP000187321">
    <property type="component" value="Chromosome"/>
</dbReference>
<dbReference type="RefSeq" id="WP_076580418.1">
    <property type="nucleotide sequence ID" value="NZ_CP019327.1"/>
</dbReference>
<dbReference type="AlphaFoldDB" id="A0A1N7BTI9"/>
<evidence type="ECO:0000313" key="4">
    <source>
        <dbReference type="Proteomes" id="UP000187321"/>
    </source>
</evidence>
<protein>
    <recommendedName>
        <fullName evidence="5">RNA ligase</fullName>
    </recommendedName>
</protein>
<accession>A0A1N7BTI9</accession>
<evidence type="ECO:0000313" key="3">
    <source>
        <dbReference type="Proteomes" id="UP000185687"/>
    </source>
</evidence>
<dbReference type="EMBL" id="CP019327">
    <property type="protein sequence ID" value="APX96594.1"/>
    <property type="molecule type" value="Genomic_DNA"/>
</dbReference>